<organism evidence="2 3">
    <name type="scientific">Nephila pilipes</name>
    <name type="common">Giant wood spider</name>
    <name type="synonym">Nephila maculata</name>
    <dbReference type="NCBI Taxonomy" id="299642"/>
    <lineage>
        <taxon>Eukaryota</taxon>
        <taxon>Metazoa</taxon>
        <taxon>Ecdysozoa</taxon>
        <taxon>Arthropoda</taxon>
        <taxon>Chelicerata</taxon>
        <taxon>Arachnida</taxon>
        <taxon>Araneae</taxon>
        <taxon>Araneomorphae</taxon>
        <taxon>Entelegynae</taxon>
        <taxon>Araneoidea</taxon>
        <taxon>Nephilidae</taxon>
        <taxon>Nephila</taxon>
    </lineage>
</organism>
<dbReference type="EMBL" id="BMAW01016735">
    <property type="protein sequence ID" value="GFT50560.1"/>
    <property type="molecule type" value="Genomic_DNA"/>
</dbReference>
<keyword evidence="3" id="KW-1185">Reference proteome</keyword>
<evidence type="ECO:0000313" key="3">
    <source>
        <dbReference type="Proteomes" id="UP000887013"/>
    </source>
</evidence>
<feature type="signal peptide" evidence="1">
    <location>
        <begin position="1"/>
        <end position="22"/>
    </location>
</feature>
<protein>
    <submittedName>
        <fullName evidence="2">Uncharacterized protein</fullName>
    </submittedName>
</protein>
<dbReference type="Proteomes" id="UP000887013">
    <property type="component" value="Unassembled WGS sequence"/>
</dbReference>
<sequence>MYLAVTFFAILHFAIDFSLVAGVSPVPPGLTTSIPQAEHIFIETFRRVVHSSKTLINLFDLSQNTGLEYAQFLHRYAVLKHMEWKMLQPEMCADIASHPIVSFPHLSLDIMIGVYSKVTARYLYTEGILTIANAQALANTFAKMIENSATGILLSESDSRFEAINDGFIKFLTSFIQFLPPKGWKLCVTYGNFFQMEAANKGLL</sequence>
<dbReference type="InterPro" id="IPR043070">
    <property type="entry name" value="Spidroin_repeat"/>
</dbReference>
<feature type="chain" id="PRO_5036460602" evidence="1">
    <location>
        <begin position="23"/>
        <end position="204"/>
    </location>
</feature>
<dbReference type="OrthoDB" id="6437435at2759"/>
<proteinExistence type="predicted"/>
<comment type="caution">
    <text evidence="2">The sequence shown here is derived from an EMBL/GenBank/DDBJ whole genome shotgun (WGS) entry which is preliminary data.</text>
</comment>
<dbReference type="Gene3D" id="1.10.274.60">
    <property type="entry name" value="Spidroin, repetitive domain"/>
    <property type="match status" value="1"/>
</dbReference>
<evidence type="ECO:0000313" key="2">
    <source>
        <dbReference type="EMBL" id="GFT50560.1"/>
    </source>
</evidence>
<evidence type="ECO:0000256" key="1">
    <source>
        <dbReference type="SAM" id="SignalP"/>
    </source>
</evidence>
<keyword evidence="1" id="KW-0732">Signal</keyword>
<dbReference type="AlphaFoldDB" id="A0A8X6P5T5"/>
<name>A0A8X6P5T5_NEPPI</name>
<accession>A0A8X6P5T5</accession>
<gene>
    <name evidence="2" type="ORF">NPIL_320651</name>
</gene>
<reference evidence="2" key="1">
    <citation type="submission" date="2020-08" db="EMBL/GenBank/DDBJ databases">
        <title>Multicomponent nature underlies the extraordinary mechanical properties of spider dragline silk.</title>
        <authorList>
            <person name="Kono N."/>
            <person name="Nakamura H."/>
            <person name="Mori M."/>
            <person name="Yoshida Y."/>
            <person name="Ohtoshi R."/>
            <person name="Malay A.D."/>
            <person name="Moran D.A.P."/>
            <person name="Tomita M."/>
            <person name="Numata K."/>
            <person name="Arakawa K."/>
        </authorList>
    </citation>
    <scope>NUCLEOTIDE SEQUENCE</scope>
</reference>